<dbReference type="AlphaFoldDB" id="A0A9X2C0S9"/>
<gene>
    <name evidence="2" type="ORF">LPC04_00675</name>
</gene>
<protein>
    <submittedName>
        <fullName evidence="2">Hemerythrin domain-containing protein</fullName>
    </submittedName>
</protein>
<dbReference type="Gene3D" id="1.20.120.520">
    <property type="entry name" value="nmb1532 protein domain like"/>
    <property type="match status" value="1"/>
</dbReference>
<evidence type="ECO:0000259" key="1">
    <source>
        <dbReference type="Pfam" id="PF01814"/>
    </source>
</evidence>
<dbReference type="EMBL" id="JAJLJH010000001">
    <property type="protein sequence ID" value="MCK9684215.1"/>
    <property type="molecule type" value="Genomic_DNA"/>
</dbReference>
<feature type="domain" description="Hemerythrin-like" evidence="1">
    <location>
        <begin position="15"/>
        <end position="151"/>
    </location>
</feature>
<dbReference type="InterPro" id="IPR012312">
    <property type="entry name" value="Hemerythrin-like"/>
</dbReference>
<evidence type="ECO:0000313" key="3">
    <source>
        <dbReference type="Proteomes" id="UP001139353"/>
    </source>
</evidence>
<dbReference type="Proteomes" id="UP001139353">
    <property type="component" value="Unassembled WGS sequence"/>
</dbReference>
<organism evidence="2 3">
    <name type="scientific">Scleromatobacter humisilvae</name>
    <dbReference type="NCBI Taxonomy" id="2897159"/>
    <lineage>
        <taxon>Bacteria</taxon>
        <taxon>Pseudomonadati</taxon>
        <taxon>Pseudomonadota</taxon>
        <taxon>Betaproteobacteria</taxon>
        <taxon>Burkholderiales</taxon>
        <taxon>Sphaerotilaceae</taxon>
        <taxon>Scleromatobacter</taxon>
    </lineage>
</organism>
<comment type="caution">
    <text evidence="2">The sequence shown here is derived from an EMBL/GenBank/DDBJ whole genome shotgun (WGS) entry which is preliminary data.</text>
</comment>
<reference evidence="2" key="1">
    <citation type="submission" date="2021-11" db="EMBL/GenBank/DDBJ databases">
        <title>BS-T2-15 a new species belonging to the Comamonadaceae family isolated from the soil of a French oak forest.</title>
        <authorList>
            <person name="Mieszkin S."/>
            <person name="Alain K."/>
        </authorList>
    </citation>
    <scope>NUCLEOTIDE SEQUENCE</scope>
    <source>
        <strain evidence="2">BS-T2-15</strain>
    </source>
</reference>
<accession>A0A9X2C0S9</accession>
<dbReference type="Pfam" id="PF01814">
    <property type="entry name" value="Hemerythrin"/>
    <property type="match status" value="1"/>
</dbReference>
<keyword evidence="3" id="KW-1185">Reference proteome</keyword>
<evidence type="ECO:0000313" key="2">
    <source>
        <dbReference type="EMBL" id="MCK9684215.1"/>
    </source>
</evidence>
<sequence length="168" mass="18387">MKPNANLPATDADFARLDDYHRQVRPHLDRLAALASRVENAPLADPDCAEACAIEAFFSGSMREHHLVEETSVFPTLLASSDPELVTLVRTLMQDHGWIEQGWIEIAPQLRAVAQGHHWIDPAEFSHGAEVFLELSYGHAALEDTVIHPQALARLEAVPARQAAGAAS</sequence>
<proteinExistence type="predicted"/>
<name>A0A9X2C0S9_9BURK</name>
<dbReference type="RefSeq" id="WP_275680249.1">
    <property type="nucleotide sequence ID" value="NZ_JAJLJH010000001.1"/>
</dbReference>